<evidence type="ECO:0000256" key="1">
    <source>
        <dbReference type="SAM" id="MobiDB-lite"/>
    </source>
</evidence>
<dbReference type="EMBL" id="JAJADQ010000017">
    <property type="protein sequence ID" value="MCB2380434.1"/>
    <property type="molecule type" value="Genomic_DNA"/>
</dbReference>
<name>A0ABS8ALP9_9BACT</name>
<proteinExistence type="predicted"/>
<reference evidence="2" key="1">
    <citation type="submission" date="2021-10" db="EMBL/GenBank/DDBJ databases">
        <authorList>
            <person name="Dean J.D."/>
            <person name="Kim M.K."/>
            <person name="Newey C.N."/>
            <person name="Stoker T.S."/>
            <person name="Thompson D.W."/>
            <person name="Grose J.H."/>
        </authorList>
    </citation>
    <scope>NUCLEOTIDE SEQUENCE</scope>
    <source>
        <strain evidence="2">BT635</strain>
    </source>
</reference>
<protein>
    <submittedName>
        <fullName evidence="2">Uncharacterized protein</fullName>
    </submittedName>
</protein>
<feature type="region of interest" description="Disordered" evidence="1">
    <location>
        <begin position="1"/>
        <end position="25"/>
    </location>
</feature>
<keyword evidence="3" id="KW-1185">Reference proteome</keyword>
<evidence type="ECO:0000313" key="3">
    <source>
        <dbReference type="Proteomes" id="UP001165297"/>
    </source>
</evidence>
<dbReference type="Proteomes" id="UP001165297">
    <property type="component" value="Unassembled WGS sequence"/>
</dbReference>
<gene>
    <name evidence="2" type="ORF">LGH70_22770</name>
</gene>
<dbReference type="RefSeq" id="WP_226190381.1">
    <property type="nucleotide sequence ID" value="NZ_JAJADQ010000017.1"/>
</dbReference>
<evidence type="ECO:0000313" key="2">
    <source>
        <dbReference type="EMBL" id="MCB2380434.1"/>
    </source>
</evidence>
<accession>A0ABS8ALP9</accession>
<organism evidence="2 3">
    <name type="scientific">Hymenobacter nitidus</name>
    <dbReference type="NCBI Taxonomy" id="2880929"/>
    <lineage>
        <taxon>Bacteria</taxon>
        <taxon>Pseudomonadati</taxon>
        <taxon>Bacteroidota</taxon>
        <taxon>Cytophagia</taxon>
        <taxon>Cytophagales</taxon>
        <taxon>Hymenobacteraceae</taxon>
        <taxon>Hymenobacter</taxon>
    </lineage>
</organism>
<comment type="caution">
    <text evidence="2">The sequence shown here is derived from an EMBL/GenBank/DDBJ whole genome shotgun (WGS) entry which is preliminary data.</text>
</comment>
<sequence length="393" mass="44047">MKINKNTMVHLPLPKSLESKPKPESFSVRSEAINKRRGKAKVVSLGDGVLEVSITPGTSIAGKKLVLSTGGGSNVEIHGINNLISSNANRLDALAVESGDSTRIDFNQTLGKRSGKRIIRKVTAQFSDDKKLIINGLKYIKNIDLSKTRWEATNKRDLNKTTDFNITRKHRKPATIVIGVWDLGAWLGNFPDFLEAMNKSQNKYKFRPVTATVPSGMMRKPEGVLSWLEENIDHSLTDEEKTHVMSNTVANDFFVVAEKIRLDLKIDYLVGVTPSMIAGNDEGQIFWNHFSFFKDRLIIASAYELRQFAKETKTSFETFLAGIITAQLLVAQFYENGLNFHKDNSGCIFDYNADRKSLMGKISNLHIDAECLLKIPLPFRKSAMQLVGFFSKL</sequence>